<proteinExistence type="predicted"/>
<dbReference type="Gene3D" id="1.10.1200.10">
    <property type="entry name" value="ACP-like"/>
    <property type="match status" value="1"/>
</dbReference>
<dbReference type="GeneID" id="55561381"/>
<dbReference type="AlphaFoldDB" id="A0AAU7L8Q5"/>
<gene>
    <name evidence="1" type="ORF">ABFG95_25905</name>
</gene>
<dbReference type="SUPFAM" id="SSF47336">
    <property type="entry name" value="ACP-like"/>
    <property type="match status" value="1"/>
</dbReference>
<dbReference type="RefSeq" id="WP_049074555.1">
    <property type="nucleotide sequence ID" value="NZ_CP157584.1"/>
</dbReference>
<sequence length="84" mass="9490">MSTQTVTDTDTEAEVIAWLKENRNAQVEGIKEKNLIEERILDSMQFLDFIMFLGELVGRDVSTAITVDDLRTVDAIVGFVQAQR</sequence>
<dbReference type="InterPro" id="IPR036736">
    <property type="entry name" value="ACP-like_sf"/>
</dbReference>
<accession>A0AAU7L8Q5</accession>
<evidence type="ECO:0000313" key="1">
    <source>
        <dbReference type="EMBL" id="XBO98269.1"/>
    </source>
</evidence>
<reference evidence="1" key="1">
    <citation type="submission" date="2024-05" db="EMBL/GenBank/DDBJ databases">
        <title>Transcriptome analysis of the degradation process of organic nitrogen by two heterotrophic nitrifying and aerobic denitrifying bacteria, Achromobacter sp. HNDS-1 and Enterobacter sp. HNDS-6.</title>
        <authorList>
            <person name="Huang Y."/>
        </authorList>
    </citation>
    <scope>NUCLEOTIDE SEQUENCE</scope>
    <source>
        <strain evidence="1">HNDS-1</strain>
    </source>
</reference>
<organism evidence="1">
    <name type="scientific">Achromobacter sp. HNDS-1</name>
    <dbReference type="NCBI Taxonomy" id="3151598"/>
    <lineage>
        <taxon>Bacteria</taxon>
        <taxon>Pseudomonadati</taxon>
        <taxon>Pseudomonadota</taxon>
        <taxon>Betaproteobacteria</taxon>
        <taxon>Burkholderiales</taxon>
        <taxon>Alcaligenaceae</taxon>
        <taxon>Achromobacter</taxon>
    </lineage>
</organism>
<dbReference type="EMBL" id="CP157584">
    <property type="protein sequence ID" value="XBO98269.1"/>
    <property type="molecule type" value="Genomic_DNA"/>
</dbReference>
<dbReference type="KEGG" id="achh:ABFG95_25905"/>
<protein>
    <submittedName>
        <fullName evidence="1">Acyl carrier protein</fullName>
    </submittedName>
</protein>
<name>A0AAU7L8Q5_9BURK</name>